<keyword evidence="2" id="KW-1185">Reference proteome</keyword>
<evidence type="ECO:0000313" key="1">
    <source>
        <dbReference type="EMBL" id="SNW62541.1"/>
    </source>
</evidence>
<name>A0A2I2L4U8_9VIRU</name>
<dbReference type="KEGG" id="vg:35382447"/>
<reference evidence="1" key="1">
    <citation type="submission" date="2017-08" db="EMBL/GenBank/DDBJ databases">
        <authorList>
            <consortium name="Urmite Genomes"/>
        </authorList>
    </citation>
    <scope>NUCLEOTIDE SEQUENCE [LARGE SCALE GENOMIC DNA]</scope>
    <source>
        <strain evidence="1">IHUMI-LCC2</strain>
    </source>
</reference>
<dbReference type="RefSeq" id="YP_009448843.1">
    <property type="nucleotide sequence ID" value="NC_036594.1"/>
</dbReference>
<dbReference type="GeneID" id="35382447"/>
<dbReference type="Proteomes" id="UP000236316">
    <property type="component" value="Segment"/>
</dbReference>
<accession>A0A2I2L4U8</accession>
<organism evidence="1">
    <name type="scientific">Orpheovirus IHUMI-LCC2</name>
    <dbReference type="NCBI Taxonomy" id="2023057"/>
    <lineage>
        <taxon>Viruses</taxon>
        <taxon>Varidnaviria</taxon>
        <taxon>Bamfordvirae</taxon>
        <taxon>Nucleocytoviricota</taxon>
        <taxon>Megaviricetes</taxon>
        <taxon>Pimascovirales</taxon>
        <taxon>Ocovirineae</taxon>
        <taxon>Orpheoviridae</taxon>
        <taxon>Alphaorpheovirus</taxon>
        <taxon>Alphaorpheovirus massiliense</taxon>
    </lineage>
</organism>
<dbReference type="EMBL" id="LT906555">
    <property type="protein sequence ID" value="SNW62541.1"/>
    <property type="molecule type" value="Genomic_DNA"/>
</dbReference>
<protein>
    <recommendedName>
        <fullName evidence="3">F-box domain-containing protein</fullName>
    </recommendedName>
</protein>
<gene>
    <name evidence="1" type="ORF">ORPV_637</name>
</gene>
<proteinExistence type="predicted"/>
<evidence type="ECO:0000313" key="2">
    <source>
        <dbReference type="Proteomes" id="UP000236316"/>
    </source>
</evidence>
<evidence type="ECO:0008006" key="3">
    <source>
        <dbReference type="Google" id="ProtNLM"/>
    </source>
</evidence>
<sequence>MDNTMNDLPNEILAIILGNGSYEDLIKYCYSSNKTLQSCNTNYVRNTIINKFLPPGLDYRRYSMEEILQLGKFNAMHCIDLYLYVNTSNVNDKNNRLASTLLGSEAYKKAIINIYILSFMKDDNYNIINPYNNNLEWLLGLDIENLIKLCGILYPIDSLLDIMDIYGNSQYTISHIFSRIFWTNRSKNDIVDIFEKYVKMVSKNHDTYMDTVFGNLETFIHYCIKFNREDIINYKIMDIFNKYLSKYDIKNDLTYIYKKFNGKKMKLSDVVEYLMNIKSNGGTYSEIYSGYIVHGGTITKEIKNTFSNTQVMEDWFDLTNFPSQLYNITNTYLPDEALDYSNIHNIINIGTRGRSLDYIKVISYVLGEAYDNNVFANALPDGNGAPNRLSFIAYSNNVAAIKSIFNKYYPTYFMRDVVNVSQFRKLLSLKEEIYKERGTNENGGLSDYNEYANRLRFYNKLYYRLLYKDIDNIIPMLPNSPTNI</sequence>